<dbReference type="EMBL" id="JACBKZ010000004">
    <property type="protein sequence ID" value="KAF5952822.1"/>
    <property type="molecule type" value="Genomic_DNA"/>
</dbReference>
<comment type="caution">
    <text evidence="2">The sequence shown here is derived from an EMBL/GenBank/DDBJ whole genome shotgun (WGS) entry which is preliminary data.</text>
</comment>
<reference evidence="2 3" key="2">
    <citation type="submission" date="2020-07" db="EMBL/GenBank/DDBJ databases">
        <title>Genome assembly of wild tea tree DASZ reveals pedigree and selection history of tea varieties.</title>
        <authorList>
            <person name="Zhang W."/>
        </authorList>
    </citation>
    <scope>NUCLEOTIDE SEQUENCE [LARGE SCALE GENOMIC DNA]</scope>
    <source>
        <strain evidence="3">cv. G240</strain>
        <tissue evidence="2">Leaf</tissue>
    </source>
</reference>
<reference evidence="3" key="1">
    <citation type="journal article" date="2020" name="Nat. Commun.">
        <title>Genome assembly of wild tea tree DASZ reveals pedigree and selection history of tea varieties.</title>
        <authorList>
            <person name="Zhang W."/>
            <person name="Zhang Y."/>
            <person name="Qiu H."/>
            <person name="Guo Y."/>
            <person name="Wan H."/>
            <person name="Zhang X."/>
            <person name="Scossa F."/>
            <person name="Alseekh S."/>
            <person name="Zhang Q."/>
            <person name="Wang P."/>
            <person name="Xu L."/>
            <person name="Schmidt M.H."/>
            <person name="Jia X."/>
            <person name="Li D."/>
            <person name="Zhu A."/>
            <person name="Guo F."/>
            <person name="Chen W."/>
            <person name="Ni D."/>
            <person name="Usadel B."/>
            <person name="Fernie A.R."/>
            <person name="Wen W."/>
        </authorList>
    </citation>
    <scope>NUCLEOTIDE SEQUENCE [LARGE SCALE GENOMIC DNA]</scope>
    <source>
        <strain evidence="3">cv. G240</strain>
    </source>
</reference>
<feature type="transmembrane region" description="Helical" evidence="1">
    <location>
        <begin position="20"/>
        <end position="37"/>
    </location>
</feature>
<sequence>MLFYHLFNVTTTSKPPTLSLSSFLSLGLIFIILYHRGAPTPDLPRSPSPPLVRDRNCGSWDDRRWQRLVVMVV</sequence>
<gene>
    <name evidence="2" type="ORF">HYC85_010766</name>
</gene>
<evidence type="ECO:0000313" key="2">
    <source>
        <dbReference type="EMBL" id="KAF5952822.1"/>
    </source>
</evidence>
<dbReference type="Proteomes" id="UP000593564">
    <property type="component" value="Unassembled WGS sequence"/>
</dbReference>
<keyword evidence="3" id="KW-1185">Reference proteome</keyword>
<keyword evidence="1" id="KW-0812">Transmembrane</keyword>
<evidence type="ECO:0000256" key="1">
    <source>
        <dbReference type="SAM" id="Phobius"/>
    </source>
</evidence>
<dbReference type="AlphaFoldDB" id="A0A7J7HIU2"/>
<proteinExistence type="predicted"/>
<accession>A0A7J7HIU2</accession>
<protein>
    <submittedName>
        <fullName evidence="2">Uncharacterized protein</fullName>
    </submittedName>
</protein>
<organism evidence="2 3">
    <name type="scientific">Camellia sinensis</name>
    <name type="common">Tea plant</name>
    <name type="synonym">Thea sinensis</name>
    <dbReference type="NCBI Taxonomy" id="4442"/>
    <lineage>
        <taxon>Eukaryota</taxon>
        <taxon>Viridiplantae</taxon>
        <taxon>Streptophyta</taxon>
        <taxon>Embryophyta</taxon>
        <taxon>Tracheophyta</taxon>
        <taxon>Spermatophyta</taxon>
        <taxon>Magnoliopsida</taxon>
        <taxon>eudicotyledons</taxon>
        <taxon>Gunneridae</taxon>
        <taxon>Pentapetalae</taxon>
        <taxon>asterids</taxon>
        <taxon>Ericales</taxon>
        <taxon>Theaceae</taxon>
        <taxon>Camellia</taxon>
    </lineage>
</organism>
<keyword evidence="1" id="KW-0472">Membrane</keyword>
<name>A0A7J7HIU2_CAMSI</name>
<evidence type="ECO:0000313" key="3">
    <source>
        <dbReference type="Proteomes" id="UP000593564"/>
    </source>
</evidence>
<keyword evidence="1" id="KW-1133">Transmembrane helix</keyword>